<proteinExistence type="predicted"/>
<keyword evidence="1" id="KW-0812">Transmembrane</keyword>
<accession>A0A1F4NT44</accession>
<name>A0A1F4NT44_UNCK3</name>
<dbReference type="Proteomes" id="UP000176651">
    <property type="component" value="Unassembled WGS sequence"/>
</dbReference>
<feature type="transmembrane region" description="Helical" evidence="1">
    <location>
        <begin position="35"/>
        <end position="60"/>
    </location>
</feature>
<keyword evidence="1" id="KW-1133">Transmembrane helix</keyword>
<keyword evidence="1" id="KW-0472">Membrane</keyword>
<reference evidence="2 3" key="1">
    <citation type="journal article" date="2016" name="Nat. Commun.">
        <title>Thousands of microbial genomes shed light on interconnected biogeochemical processes in an aquifer system.</title>
        <authorList>
            <person name="Anantharaman K."/>
            <person name="Brown C.T."/>
            <person name="Hug L.A."/>
            <person name="Sharon I."/>
            <person name="Castelle C.J."/>
            <person name="Probst A.J."/>
            <person name="Thomas B.C."/>
            <person name="Singh A."/>
            <person name="Wilkins M.J."/>
            <person name="Karaoz U."/>
            <person name="Brodie E.L."/>
            <person name="Williams K.H."/>
            <person name="Hubbard S.S."/>
            <person name="Banfield J.F."/>
        </authorList>
    </citation>
    <scope>NUCLEOTIDE SEQUENCE [LARGE SCALE GENOMIC DNA]</scope>
</reference>
<evidence type="ECO:0000313" key="3">
    <source>
        <dbReference type="Proteomes" id="UP000176651"/>
    </source>
</evidence>
<dbReference type="AlphaFoldDB" id="A0A1F4NT44"/>
<dbReference type="EMBL" id="META01000005">
    <property type="protein sequence ID" value="OGB74062.1"/>
    <property type="molecule type" value="Genomic_DNA"/>
</dbReference>
<evidence type="ECO:0000313" key="2">
    <source>
        <dbReference type="EMBL" id="OGB74062.1"/>
    </source>
</evidence>
<dbReference type="InterPro" id="IPR043723">
    <property type="entry name" value="DUF5665"/>
</dbReference>
<evidence type="ECO:0000256" key="1">
    <source>
        <dbReference type="SAM" id="Phobius"/>
    </source>
</evidence>
<comment type="caution">
    <text evidence="2">The sequence shown here is derived from an EMBL/GenBank/DDBJ whole genome shotgun (WGS) entry which is preliminary data.</text>
</comment>
<sequence length="87" mass="9201">MAEKKSKMGSISLVAFARALDKAYGSWSHLAARSFVSGVFVGLGATIGFAAVVIIIGYLLSALGYLPIVGDFFTRLNEFINSATPNI</sequence>
<organism evidence="2 3">
    <name type="scientific">candidate division Kazan bacterium RBG_13_50_9</name>
    <dbReference type="NCBI Taxonomy" id="1798535"/>
    <lineage>
        <taxon>Bacteria</taxon>
        <taxon>Bacteria division Kazan-3B-28</taxon>
    </lineage>
</organism>
<gene>
    <name evidence="2" type="ORF">A2V68_02410</name>
</gene>
<dbReference type="Pfam" id="PF18910">
    <property type="entry name" value="DUF5665"/>
    <property type="match status" value="1"/>
</dbReference>
<protein>
    <submittedName>
        <fullName evidence="2">Uncharacterized protein</fullName>
    </submittedName>
</protein>